<dbReference type="AlphaFoldDB" id="A0A840NW88"/>
<gene>
    <name evidence="1" type="ORF">HNQ69_001330</name>
</gene>
<name>A0A840NW88_9HYPH</name>
<dbReference type="InterPro" id="IPR015806">
    <property type="entry name" value="Pyrv_Knase_insert_dom_sf"/>
</dbReference>
<protein>
    <submittedName>
        <fullName evidence="1">Pyruvate kinase</fullName>
    </submittedName>
</protein>
<keyword evidence="1" id="KW-0808">Transferase</keyword>
<dbReference type="EMBL" id="JACHIM010000006">
    <property type="protein sequence ID" value="MBB5074193.1"/>
    <property type="molecule type" value="Genomic_DNA"/>
</dbReference>
<proteinExistence type="predicted"/>
<dbReference type="GO" id="GO:0004743">
    <property type="term" value="F:pyruvate kinase activity"/>
    <property type="evidence" value="ECO:0007669"/>
    <property type="project" value="InterPro"/>
</dbReference>
<dbReference type="Proteomes" id="UP000561417">
    <property type="component" value="Unassembled WGS sequence"/>
</dbReference>
<organism evidence="1 2">
    <name type="scientific">Bartonella callosciuri</name>
    <dbReference type="NCBI Taxonomy" id="686223"/>
    <lineage>
        <taxon>Bacteria</taxon>
        <taxon>Pseudomonadati</taxon>
        <taxon>Pseudomonadota</taxon>
        <taxon>Alphaproteobacteria</taxon>
        <taxon>Hyphomicrobiales</taxon>
        <taxon>Bartonellaceae</taxon>
        <taxon>Bartonella</taxon>
    </lineage>
</organism>
<dbReference type="InterPro" id="IPR011037">
    <property type="entry name" value="Pyrv_Knase-like_insert_dom_sf"/>
</dbReference>
<evidence type="ECO:0000313" key="1">
    <source>
        <dbReference type="EMBL" id="MBB5074193.1"/>
    </source>
</evidence>
<comment type="caution">
    <text evidence="1">The sequence shown here is derived from an EMBL/GenBank/DDBJ whole genome shotgun (WGS) entry which is preliminary data.</text>
</comment>
<reference evidence="1 2" key="1">
    <citation type="submission" date="2020-08" db="EMBL/GenBank/DDBJ databases">
        <title>Genomic Encyclopedia of Type Strains, Phase IV (KMG-IV): sequencing the most valuable type-strain genomes for metagenomic binning, comparative biology and taxonomic classification.</title>
        <authorList>
            <person name="Goeker M."/>
        </authorList>
    </citation>
    <scope>NUCLEOTIDE SEQUENCE [LARGE SCALE GENOMIC DNA]</scope>
    <source>
        <strain evidence="1 2">DSM 28538</strain>
    </source>
</reference>
<sequence>MGQTFTLDDRDVLGDAQRVYFPHKDVLAAIKQGDRLLIDDGKAGTAGISV</sequence>
<evidence type="ECO:0000313" key="2">
    <source>
        <dbReference type="Proteomes" id="UP000561417"/>
    </source>
</evidence>
<accession>A0A840NW88</accession>
<dbReference type="GO" id="GO:0016301">
    <property type="term" value="F:kinase activity"/>
    <property type="evidence" value="ECO:0007669"/>
    <property type="project" value="UniProtKB-KW"/>
</dbReference>
<dbReference type="SUPFAM" id="SSF50800">
    <property type="entry name" value="PK beta-barrel domain-like"/>
    <property type="match status" value="1"/>
</dbReference>
<keyword evidence="1" id="KW-0670">Pyruvate</keyword>
<dbReference type="Gene3D" id="2.40.33.10">
    <property type="entry name" value="PK beta-barrel domain-like"/>
    <property type="match status" value="1"/>
</dbReference>
<keyword evidence="1" id="KW-0418">Kinase</keyword>
<keyword evidence="2" id="KW-1185">Reference proteome</keyword>